<reference evidence="3 4" key="1">
    <citation type="submission" date="2015-02" db="EMBL/GenBank/DDBJ databases">
        <title>Genome Sequencing of Rickettsiales.</title>
        <authorList>
            <person name="Daugherty S.C."/>
            <person name="Su Q."/>
            <person name="Abolude K."/>
            <person name="Beier-Sexton M."/>
            <person name="Carlyon J.A."/>
            <person name="Carter R."/>
            <person name="Day N.P."/>
            <person name="Dumler S.J."/>
            <person name="Dyachenko V."/>
            <person name="Godinez A."/>
            <person name="Kurtti T.J."/>
            <person name="Lichay M."/>
            <person name="Mullins K.E."/>
            <person name="Ott S."/>
            <person name="Pappas-Brown V."/>
            <person name="Paris D.H."/>
            <person name="Patel P."/>
            <person name="Richards A.L."/>
            <person name="Sadzewicz L."/>
            <person name="Sears K."/>
            <person name="Seidman D."/>
            <person name="Sengamalay N."/>
            <person name="Stenos J."/>
            <person name="Tallon L.J."/>
            <person name="Vincent G."/>
            <person name="Fraser C.M."/>
            <person name="Munderloh U."/>
            <person name="Dunning-Hotopp J.C."/>
        </authorList>
    </citation>
    <scope>NUCLEOTIDE SEQUENCE [LARGE SCALE GENOMIC DNA]</scope>
    <source>
        <strain evidence="3 4">EmCRT</strain>
    </source>
</reference>
<dbReference type="PIRSF" id="PIRSF004749">
    <property type="entry name" value="Pep_def"/>
    <property type="match status" value="1"/>
</dbReference>
<dbReference type="EC" id="3.5.1.88" evidence="2"/>
<dbReference type="InterPro" id="IPR023635">
    <property type="entry name" value="Peptide_deformylase"/>
</dbReference>
<keyword evidence="2" id="KW-0479">Metal-binding</keyword>
<sequence length="194" mass="21808">MNILSVDNVQDLRNLHAISHPIEKVDQEIIALANDMMKVMEYSKTVGLSAVQLGNHSRMFIINMFSGLFDVAQDMKVLSGHHSLHGKNMICINPEVLSFSAETVDLFEGCSSAKSYGLINITRPKHMDLRYTDLLGNECIVRVYGWLSRCMQHELDHLNGILLANVVDNIKNNCVHSISQEDHSVVHIVLVNKK</sequence>
<evidence type="ECO:0000256" key="2">
    <source>
        <dbReference type="HAMAP-Rule" id="MF_00163"/>
    </source>
</evidence>
<comment type="function">
    <text evidence="2">Removes the formyl group from the N-terminal Met of newly synthesized proteins. Requires at least a dipeptide for an efficient rate of reaction. N-terminal L-methionine is a prerequisite for activity but the enzyme has broad specificity at other positions.</text>
</comment>
<feature type="binding site" evidence="2">
    <location>
        <position position="157"/>
    </location>
    <ligand>
        <name>Fe cation</name>
        <dbReference type="ChEBI" id="CHEBI:24875"/>
    </ligand>
</feature>
<comment type="similarity">
    <text evidence="1 2">Belongs to the polypeptide deformylase family.</text>
</comment>
<organism evidence="3 4">
    <name type="scientific">Ehrlichia cf. muris str. EmCRT</name>
    <dbReference type="NCBI Taxonomy" id="1359167"/>
    <lineage>
        <taxon>Bacteria</taxon>
        <taxon>Pseudomonadati</taxon>
        <taxon>Pseudomonadota</taxon>
        <taxon>Alphaproteobacteria</taxon>
        <taxon>Rickettsiales</taxon>
        <taxon>Anaplasmataceae</taxon>
        <taxon>Ehrlichia</taxon>
    </lineage>
</organism>
<dbReference type="CDD" id="cd00487">
    <property type="entry name" value="Pep_deformylase"/>
    <property type="match status" value="1"/>
</dbReference>
<evidence type="ECO:0000313" key="3">
    <source>
        <dbReference type="EMBL" id="KJV63331.1"/>
    </source>
</evidence>
<dbReference type="Proteomes" id="UP000033546">
    <property type="component" value="Unassembled WGS sequence"/>
</dbReference>
<feature type="active site" evidence="2">
    <location>
        <position position="154"/>
    </location>
</feature>
<keyword evidence="2" id="KW-0408">Iron</keyword>
<dbReference type="InterPro" id="IPR036821">
    <property type="entry name" value="Peptide_deformylase_sf"/>
</dbReference>
<dbReference type="GO" id="GO:0042586">
    <property type="term" value="F:peptide deformylase activity"/>
    <property type="evidence" value="ECO:0007669"/>
    <property type="project" value="UniProtKB-UniRule"/>
</dbReference>
<dbReference type="HAMAP" id="MF_00163">
    <property type="entry name" value="Pep_deformylase"/>
    <property type="match status" value="1"/>
</dbReference>
<dbReference type="PRINTS" id="PR01576">
    <property type="entry name" value="PDEFORMYLASE"/>
</dbReference>
<comment type="catalytic activity">
    <reaction evidence="2">
        <text>N-terminal N-formyl-L-methionyl-[peptide] + H2O = N-terminal L-methionyl-[peptide] + formate</text>
        <dbReference type="Rhea" id="RHEA:24420"/>
        <dbReference type="Rhea" id="RHEA-COMP:10639"/>
        <dbReference type="Rhea" id="RHEA-COMP:10640"/>
        <dbReference type="ChEBI" id="CHEBI:15377"/>
        <dbReference type="ChEBI" id="CHEBI:15740"/>
        <dbReference type="ChEBI" id="CHEBI:49298"/>
        <dbReference type="ChEBI" id="CHEBI:64731"/>
        <dbReference type="EC" id="3.5.1.88"/>
    </reaction>
</comment>
<protein>
    <recommendedName>
        <fullName evidence="2">Peptide deformylase</fullName>
        <shortName evidence="2">PDF</shortName>
        <ecNumber evidence="2">3.5.1.88</ecNumber>
    </recommendedName>
    <alternativeName>
        <fullName evidence="2">Polypeptide deformylase</fullName>
    </alternativeName>
</protein>
<dbReference type="PANTHER" id="PTHR10458:SF22">
    <property type="entry name" value="PEPTIDE DEFORMYLASE"/>
    <property type="match status" value="1"/>
</dbReference>
<dbReference type="AlphaFoldDB" id="A0A0F3N6H8"/>
<dbReference type="SUPFAM" id="SSF56420">
    <property type="entry name" value="Peptide deformylase"/>
    <property type="match status" value="1"/>
</dbReference>
<keyword evidence="2" id="KW-0378">Hydrolase</keyword>
<feature type="binding site" evidence="2">
    <location>
        <position position="110"/>
    </location>
    <ligand>
        <name>Fe cation</name>
        <dbReference type="ChEBI" id="CHEBI:24875"/>
    </ligand>
</feature>
<dbReference type="PATRIC" id="fig|1359167.3.peg.751"/>
<dbReference type="PANTHER" id="PTHR10458">
    <property type="entry name" value="PEPTIDE DEFORMYLASE"/>
    <property type="match status" value="1"/>
</dbReference>
<evidence type="ECO:0000313" key="4">
    <source>
        <dbReference type="Proteomes" id="UP000033546"/>
    </source>
</evidence>
<gene>
    <name evidence="2" type="primary">def</name>
    <name evidence="3" type="ORF">EMUCRT_0783</name>
</gene>
<dbReference type="EMBL" id="LANU01000003">
    <property type="protein sequence ID" value="KJV63331.1"/>
    <property type="molecule type" value="Genomic_DNA"/>
</dbReference>
<dbReference type="GO" id="GO:0006412">
    <property type="term" value="P:translation"/>
    <property type="evidence" value="ECO:0007669"/>
    <property type="project" value="UniProtKB-UniRule"/>
</dbReference>
<accession>A0A0F3N6H8</accession>
<evidence type="ECO:0000256" key="1">
    <source>
        <dbReference type="ARBA" id="ARBA00010759"/>
    </source>
</evidence>
<dbReference type="RefSeq" id="WP_045805081.1">
    <property type="nucleotide sequence ID" value="NZ_LANU01000003.1"/>
</dbReference>
<dbReference type="Gene3D" id="3.90.45.10">
    <property type="entry name" value="Peptide deformylase"/>
    <property type="match status" value="1"/>
</dbReference>
<comment type="caution">
    <text evidence="3">The sequence shown here is derived from an EMBL/GenBank/DDBJ whole genome shotgun (WGS) entry which is preliminary data.</text>
</comment>
<keyword evidence="2" id="KW-0648">Protein biosynthesis</keyword>
<feature type="binding site" evidence="2">
    <location>
        <position position="153"/>
    </location>
    <ligand>
        <name>Fe cation</name>
        <dbReference type="ChEBI" id="CHEBI:24875"/>
    </ligand>
</feature>
<name>A0A0F3N6H8_9RICK</name>
<dbReference type="GO" id="GO:0046872">
    <property type="term" value="F:metal ion binding"/>
    <property type="evidence" value="ECO:0007669"/>
    <property type="project" value="UniProtKB-KW"/>
</dbReference>
<proteinExistence type="inferred from homology"/>
<comment type="cofactor">
    <cofactor evidence="2">
        <name>Fe(2+)</name>
        <dbReference type="ChEBI" id="CHEBI:29033"/>
    </cofactor>
    <text evidence="2">Binds 1 Fe(2+) ion.</text>
</comment>
<dbReference type="Pfam" id="PF01327">
    <property type="entry name" value="Pep_deformylase"/>
    <property type="match status" value="1"/>
</dbReference>